<dbReference type="InterPro" id="IPR007278">
    <property type="entry name" value="DUF397"/>
</dbReference>
<dbReference type="RefSeq" id="WP_048478532.1">
    <property type="nucleotide sequence ID" value="NZ_JBIRUD010000043.1"/>
</dbReference>
<dbReference type="Pfam" id="PF04149">
    <property type="entry name" value="DUF397"/>
    <property type="match status" value="1"/>
</dbReference>
<reference evidence="2 3" key="1">
    <citation type="submission" date="2015-06" db="EMBL/GenBank/DDBJ databases">
        <title>Recapitulation of the evolution of biosynthetic gene clusters reveals hidden chemical diversity on bacterial genomes.</title>
        <authorList>
            <person name="Cruz-Morales P."/>
            <person name="Martinez-Guerrero C."/>
            <person name="Morales-Escalante M.A."/>
            <person name="Yanez-Guerra L.A."/>
            <person name="Kopp J.F."/>
            <person name="Feldmann J."/>
            <person name="Ramos-Aboites H.E."/>
            <person name="Barona-Gomez F."/>
        </authorList>
    </citation>
    <scope>NUCLEOTIDE SEQUENCE [LARGE SCALE GENOMIC DNA]</scope>
    <source>
        <strain evidence="2 3">ATCC 31245</strain>
    </source>
</reference>
<evidence type="ECO:0000313" key="2">
    <source>
        <dbReference type="EMBL" id="KMO95634.1"/>
    </source>
</evidence>
<dbReference type="STRING" id="66430.ACS04_22605"/>
<feature type="domain" description="DUF397" evidence="1">
    <location>
        <begin position="13"/>
        <end position="64"/>
    </location>
</feature>
<comment type="caution">
    <text evidence="2">The sequence shown here is derived from an EMBL/GenBank/DDBJ whole genome shotgun (WGS) entry which is preliminary data.</text>
</comment>
<dbReference type="AlphaFoldDB" id="A0A0J6XKA5"/>
<evidence type="ECO:0000313" key="3">
    <source>
        <dbReference type="Proteomes" id="UP000035932"/>
    </source>
</evidence>
<gene>
    <name evidence="2" type="ORF">ACS04_22605</name>
</gene>
<organism evidence="2 3">
    <name type="scientific">Streptomyces roseus</name>
    <dbReference type="NCBI Taxonomy" id="66430"/>
    <lineage>
        <taxon>Bacteria</taxon>
        <taxon>Bacillati</taxon>
        <taxon>Actinomycetota</taxon>
        <taxon>Actinomycetes</taxon>
        <taxon>Kitasatosporales</taxon>
        <taxon>Streptomycetaceae</taxon>
        <taxon>Streptomyces</taxon>
    </lineage>
</organism>
<dbReference type="PATRIC" id="fig|66430.4.peg.7424"/>
<dbReference type="Proteomes" id="UP000035932">
    <property type="component" value="Unassembled WGS sequence"/>
</dbReference>
<name>A0A0J6XKA5_9ACTN</name>
<evidence type="ECO:0000259" key="1">
    <source>
        <dbReference type="Pfam" id="PF04149"/>
    </source>
</evidence>
<dbReference type="EMBL" id="LFML01000093">
    <property type="protein sequence ID" value="KMO95634.1"/>
    <property type="molecule type" value="Genomic_DNA"/>
</dbReference>
<proteinExistence type="predicted"/>
<accession>A0A0J6XKA5</accession>
<protein>
    <recommendedName>
        <fullName evidence="1">DUF397 domain-containing protein</fullName>
    </recommendedName>
</protein>
<keyword evidence="3" id="KW-1185">Reference proteome</keyword>
<sequence>MAELGEVVSVGVAWQKSAACNGFEDCVEVARLANGNVGFRNSRLPDGPMVEFTGAELSAFVEGVVKGEFDWMTI</sequence>